<name>A0AAI8W2E9_9PEZI</name>
<evidence type="ECO:0000313" key="3">
    <source>
        <dbReference type="Proteomes" id="UP001296104"/>
    </source>
</evidence>
<organism evidence="2 3">
    <name type="scientific">Lecanosticta acicola</name>
    <dbReference type="NCBI Taxonomy" id="111012"/>
    <lineage>
        <taxon>Eukaryota</taxon>
        <taxon>Fungi</taxon>
        <taxon>Dikarya</taxon>
        <taxon>Ascomycota</taxon>
        <taxon>Pezizomycotina</taxon>
        <taxon>Dothideomycetes</taxon>
        <taxon>Dothideomycetidae</taxon>
        <taxon>Mycosphaerellales</taxon>
        <taxon>Mycosphaerellaceae</taxon>
        <taxon>Lecanosticta</taxon>
    </lineage>
</organism>
<feature type="chain" id="PRO_5042491651" evidence="1">
    <location>
        <begin position="19"/>
        <end position="140"/>
    </location>
</feature>
<reference evidence="2" key="1">
    <citation type="submission" date="2023-11" db="EMBL/GenBank/DDBJ databases">
        <authorList>
            <person name="Alioto T."/>
            <person name="Alioto T."/>
            <person name="Gomez Garrido J."/>
        </authorList>
    </citation>
    <scope>NUCLEOTIDE SEQUENCE</scope>
</reference>
<gene>
    <name evidence="2" type="ORF">LECACI_7A000682</name>
</gene>
<comment type="caution">
    <text evidence="2">The sequence shown here is derived from an EMBL/GenBank/DDBJ whole genome shotgun (WGS) entry which is preliminary data.</text>
</comment>
<protein>
    <submittedName>
        <fullName evidence="2">Uncharacterized protein</fullName>
    </submittedName>
</protein>
<evidence type="ECO:0000256" key="1">
    <source>
        <dbReference type="SAM" id="SignalP"/>
    </source>
</evidence>
<proteinExistence type="predicted"/>
<accession>A0AAI8W2E9</accession>
<keyword evidence="1" id="KW-0732">Signal</keyword>
<feature type="signal peptide" evidence="1">
    <location>
        <begin position="1"/>
        <end position="18"/>
    </location>
</feature>
<keyword evidence="3" id="KW-1185">Reference proteome</keyword>
<evidence type="ECO:0000313" key="2">
    <source>
        <dbReference type="EMBL" id="CAK3789494.1"/>
    </source>
</evidence>
<sequence length="140" mass="15420">MRITTLLQTASLLSSALAAPPVTTNIALLNTRDVAYVPKNQSKCKGWNNVQLDWDQSVYEVYIGRPYLGGKNCDLVQSKIESTGFQVEAMRCSGVQKNGNTKITILSNMKKKNLALANEAMRAAYPEIRFSCPTDMEIGS</sequence>
<dbReference type="AlphaFoldDB" id="A0AAI8W2E9"/>
<dbReference type="Proteomes" id="UP001296104">
    <property type="component" value="Unassembled WGS sequence"/>
</dbReference>
<dbReference type="EMBL" id="CAVMBE010000002">
    <property type="protein sequence ID" value="CAK3789494.1"/>
    <property type="molecule type" value="Genomic_DNA"/>
</dbReference>